<proteinExistence type="inferred from homology"/>
<dbReference type="InterPro" id="IPR046956">
    <property type="entry name" value="RLP23-like"/>
</dbReference>
<dbReference type="SUPFAM" id="SSF52058">
    <property type="entry name" value="L domain-like"/>
    <property type="match status" value="4"/>
</dbReference>
<feature type="transmembrane region" description="Helical" evidence="12">
    <location>
        <begin position="921"/>
        <end position="943"/>
    </location>
</feature>
<dbReference type="Proteomes" id="UP000238479">
    <property type="component" value="Chromosome 1"/>
</dbReference>
<evidence type="ECO:0000256" key="6">
    <source>
        <dbReference type="ARBA" id="ARBA00022729"/>
    </source>
</evidence>
<keyword evidence="7" id="KW-0677">Repeat</keyword>
<feature type="signal peptide" evidence="13">
    <location>
        <begin position="1"/>
        <end position="20"/>
    </location>
</feature>
<dbReference type="AlphaFoldDB" id="A0A2P6SM27"/>
<keyword evidence="4" id="KW-0433">Leucine-rich repeat</keyword>
<gene>
    <name evidence="16" type="ORF">RchiOBHm_Chr1g0373231</name>
</gene>
<dbReference type="GO" id="GO:0005886">
    <property type="term" value="C:plasma membrane"/>
    <property type="evidence" value="ECO:0007669"/>
    <property type="project" value="UniProtKB-SubCell"/>
</dbReference>
<evidence type="ECO:0000256" key="11">
    <source>
        <dbReference type="ARBA" id="ARBA00023180"/>
    </source>
</evidence>
<dbReference type="InterPro" id="IPR032675">
    <property type="entry name" value="LRR_dom_sf"/>
</dbReference>
<dbReference type="EMBL" id="PDCK01000039">
    <property type="protein sequence ID" value="PRQ59713.1"/>
    <property type="molecule type" value="Genomic_DNA"/>
</dbReference>
<dbReference type="InterPro" id="IPR003591">
    <property type="entry name" value="Leu-rich_rpt_typical-subtyp"/>
</dbReference>
<feature type="domain" description="Leucine-rich repeat-containing N-terminal plant-type" evidence="14">
    <location>
        <begin position="35"/>
        <end position="72"/>
    </location>
</feature>
<dbReference type="Pfam" id="PF23598">
    <property type="entry name" value="LRR_14"/>
    <property type="match status" value="1"/>
</dbReference>
<feature type="transmembrane region" description="Helical" evidence="12">
    <location>
        <begin position="950"/>
        <end position="969"/>
    </location>
</feature>
<evidence type="ECO:0000256" key="10">
    <source>
        <dbReference type="ARBA" id="ARBA00023170"/>
    </source>
</evidence>
<dbReference type="PANTHER" id="PTHR48063">
    <property type="entry name" value="LRR RECEPTOR-LIKE KINASE"/>
    <property type="match status" value="1"/>
</dbReference>
<dbReference type="Gene3D" id="3.80.10.10">
    <property type="entry name" value="Ribonuclease Inhibitor"/>
    <property type="match status" value="3"/>
</dbReference>
<dbReference type="EC" id="2.7.11.1" evidence="16"/>
<keyword evidence="8 12" id="KW-1133">Transmembrane helix</keyword>
<dbReference type="OMA" id="IDTIPNW"/>
<evidence type="ECO:0000256" key="7">
    <source>
        <dbReference type="ARBA" id="ARBA00022737"/>
    </source>
</evidence>
<dbReference type="InterPro" id="IPR055414">
    <property type="entry name" value="LRR_R13L4/SHOC2-like"/>
</dbReference>
<keyword evidence="6 13" id="KW-0732">Signal</keyword>
<evidence type="ECO:0000256" key="8">
    <source>
        <dbReference type="ARBA" id="ARBA00022989"/>
    </source>
</evidence>
<keyword evidence="3" id="KW-1003">Cell membrane</keyword>
<sequence>MGRIMGATLLLWFLITATTSISLCNGNPGVACKESERLALLMLKQDFTDPSNRLLSWAGEGDCCHWTGVVCDNVTGHIRELHLGNYSNLNSFSYLGGKINPSLLNLTQLTYLDLSNNFFQGMQIPSFFGSLNSLTHLDLSRSFEGMVPPQLGNLSNLRDLRLSGYGLKAENLQWISGLSQLEHLDASFLDLSKVSDDWLPVIQMRLPSLVELHMSACSLHYIPHLTIINFTSLAILDLSFNSFNSFMPKWVFSFRNLVSLSLRDCGFQGPIPSSRSPHNITSFREIDLSINHLRDPIPKWLLNNKDLTVLDLGYNSYTGPIPGGIVNMTSLKDLHLESNSFISTIPEWLSSFNNLESLDISSNHLHGEILSSIGNLTSIVHLGLGFNQFEGTIPNSLGNLSSLESLQISYNSFHGTLPETIGQLKRLTALDISFNSFEGVVSEVHFTHLTSLKSFRAHGNSLTLKTSRDWLPPFQLQSLYLDSWHLGLELPSWLRTQTQLLELSLSGTGISGTIPNWCWNFSSALVFLDLSNNQLHGEIQYINVGAPFSIIDLSSNQFNGSLPLVSSTIELLDLSNSSFSGSLFHFFCDRMDIPKKLYFLHLGNNHLSGEIPDCWMNWLNLQAITLGNNNLTGKIPSSIGHLHILESLHLRNNHLSGDLPQSLQNCTQLLVVDLGKNKLSGGLPIWMGKSFPNLVVLSLRSNMFQGVISDQLCNISRLQILDLADNVLSGTIPRCFGNFSGIANSSMSDAFATYVGNYRLYRDNTFLVQKGREVEFGKILGIVASIDLSNNNLSGDIPEELTNLLSLQTLNLSANLLTGGIPSMIGRLRQLESLDLSTNQLSGEIPPSITNLTFLSHLNLSHNSLTGQIPQSTQLLSLDESSFVGNELCGPPLSKNCSANKAMPPTLDQQDKGYDLLEDEWFYLSLGLGFMVGFWCILGSLLVNMPWSFAFSRFLSSIVLKLYAVIVKYV</sequence>
<feature type="domain" description="Disease resistance R13L4/SHOC-2-like LRR" evidence="15">
    <location>
        <begin position="305"/>
        <end position="504"/>
    </location>
</feature>
<evidence type="ECO:0000256" key="3">
    <source>
        <dbReference type="ARBA" id="ARBA00022475"/>
    </source>
</evidence>
<keyword evidence="17" id="KW-1185">Reference proteome</keyword>
<evidence type="ECO:0000256" key="2">
    <source>
        <dbReference type="ARBA" id="ARBA00009592"/>
    </source>
</evidence>
<evidence type="ECO:0000259" key="14">
    <source>
        <dbReference type="Pfam" id="PF08263"/>
    </source>
</evidence>
<evidence type="ECO:0000256" key="12">
    <source>
        <dbReference type="SAM" id="Phobius"/>
    </source>
</evidence>
<dbReference type="Gramene" id="PRQ59713">
    <property type="protein sequence ID" value="PRQ59713"/>
    <property type="gene ID" value="RchiOBHm_Chr1g0373231"/>
</dbReference>
<evidence type="ECO:0000256" key="9">
    <source>
        <dbReference type="ARBA" id="ARBA00023136"/>
    </source>
</evidence>
<dbReference type="OrthoDB" id="1600340at2759"/>
<name>A0A2P6SM27_ROSCH</name>
<protein>
    <submittedName>
        <fullName evidence="16">Putative non-specific serine/threonine protein kinase</fullName>
        <ecNumber evidence="16">2.7.11.1</ecNumber>
    </submittedName>
</protein>
<evidence type="ECO:0000256" key="4">
    <source>
        <dbReference type="ARBA" id="ARBA00022614"/>
    </source>
</evidence>
<evidence type="ECO:0000313" key="16">
    <source>
        <dbReference type="EMBL" id="PRQ59713.1"/>
    </source>
</evidence>
<keyword evidence="11" id="KW-0325">Glycoprotein</keyword>
<dbReference type="FunFam" id="3.80.10.10:FF:000111">
    <property type="entry name" value="LRR receptor-like serine/threonine-protein kinase ERECTA"/>
    <property type="match status" value="1"/>
</dbReference>
<keyword evidence="9 12" id="KW-0472">Membrane</keyword>
<accession>A0A2P6SM27</accession>
<keyword evidence="16" id="KW-0808">Transferase</keyword>
<dbReference type="InterPro" id="IPR013210">
    <property type="entry name" value="LRR_N_plant-typ"/>
</dbReference>
<evidence type="ECO:0000256" key="5">
    <source>
        <dbReference type="ARBA" id="ARBA00022692"/>
    </source>
</evidence>
<evidence type="ECO:0000259" key="15">
    <source>
        <dbReference type="Pfam" id="PF23598"/>
    </source>
</evidence>
<keyword evidence="16" id="KW-0723">Serine/threonine-protein kinase</keyword>
<comment type="subcellular location">
    <subcellularLocation>
        <location evidence="1">Cell membrane</location>
        <topology evidence="1">Single-pass type I membrane protein</topology>
    </subcellularLocation>
</comment>
<reference evidence="16 17" key="1">
    <citation type="journal article" date="2018" name="Nat. Genet.">
        <title>The Rosa genome provides new insights in the design of modern roses.</title>
        <authorList>
            <person name="Bendahmane M."/>
        </authorList>
    </citation>
    <scope>NUCLEOTIDE SEQUENCE [LARGE SCALE GENOMIC DNA]</scope>
    <source>
        <strain evidence="17">cv. Old Blush</strain>
    </source>
</reference>
<feature type="chain" id="PRO_5015105515" evidence="13">
    <location>
        <begin position="21"/>
        <end position="970"/>
    </location>
</feature>
<dbReference type="PANTHER" id="PTHR48063:SF98">
    <property type="entry name" value="LRR RECEPTOR-LIKE SERINE_THREONINE-PROTEIN KINASE FLS2"/>
    <property type="match status" value="1"/>
</dbReference>
<dbReference type="Pfam" id="PF13855">
    <property type="entry name" value="LRR_8"/>
    <property type="match status" value="2"/>
</dbReference>
<keyword evidence="5 12" id="KW-0812">Transmembrane</keyword>
<dbReference type="Pfam" id="PF00560">
    <property type="entry name" value="LRR_1"/>
    <property type="match status" value="3"/>
</dbReference>
<evidence type="ECO:0000256" key="1">
    <source>
        <dbReference type="ARBA" id="ARBA00004251"/>
    </source>
</evidence>
<comment type="similarity">
    <text evidence="2">Belongs to the RLP family.</text>
</comment>
<dbReference type="InterPro" id="IPR001611">
    <property type="entry name" value="Leu-rich_rpt"/>
</dbReference>
<keyword evidence="10" id="KW-0675">Receptor</keyword>
<dbReference type="SMART" id="SM00369">
    <property type="entry name" value="LRR_TYP"/>
    <property type="match status" value="8"/>
</dbReference>
<comment type="caution">
    <text evidence="16">The sequence shown here is derived from an EMBL/GenBank/DDBJ whole genome shotgun (WGS) entry which is preliminary data.</text>
</comment>
<dbReference type="Pfam" id="PF08263">
    <property type="entry name" value="LRRNT_2"/>
    <property type="match status" value="1"/>
</dbReference>
<evidence type="ECO:0000313" key="17">
    <source>
        <dbReference type="Proteomes" id="UP000238479"/>
    </source>
</evidence>
<keyword evidence="16" id="KW-0418">Kinase</keyword>
<dbReference type="FunFam" id="3.80.10.10:FF:000095">
    <property type="entry name" value="LRR receptor-like serine/threonine-protein kinase GSO1"/>
    <property type="match status" value="2"/>
</dbReference>
<evidence type="ECO:0000256" key="13">
    <source>
        <dbReference type="SAM" id="SignalP"/>
    </source>
</evidence>
<dbReference type="GO" id="GO:0004674">
    <property type="term" value="F:protein serine/threonine kinase activity"/>
    <property type="evidence" value="ECO:0007669"/>
    <property type="project" value="UniProtKB-KW"/>
</dbReference>
<dbReference type="PRINTS" id="PR00019">
    <property type="entry name" value="LEURICHRPT"/>
</dbReference>
<organism evidence="16 17">
    <name type="scientific">Rosa chinensis</name>
    <name type="common">China rose</name>
    <dbReference type="NCBI Taxonomy" id="74649"/>
    <lineage>
        <taxon>Eukaryota</taxon>
        <taxon>Viridiplantae</taxon>
        <taxon>Streptophyta</taxon>
        <taxon>Embryophyta</taxon>
        <taxon>Tracheophyta</taxon>
        <taxon>Spermatophyta</taxon>
        <taxon>Magnoliopsida</taxon>
        <taxon>eudicotyledons</taxon>
        <taxon>Gunneridae</taxon>
        <taxon>Pentapetalae</taxon>
        <taxon>rosids</taxon>
        <taxon>fabids</taxon>
        <taxon>Rosales</taxon>
        <taxon>Rosaceae</taxon>
        <taxon>Rosoideae</taxon>
        <taxon>Rosoideae incertae sedis</taxon>
        <taxon>Rosa</taxon>
    </lineage>
</organism>